<evidence type="ECO:0000256" key="5">
    <source>
        <dbReference type="ARBA" id="ARBA00032523"/>
    </source>
</evidence>
<accession>A0ABY3CDH3</accession>
<dbReference type="Pfam" id="PF04476">
    <property type="entry name" value="4HFCP_synth"/>
    <property type="match status" value="1"/>
</dbReference>
<evidence type="ECO:0000313" key="9">
    <source>
        <dbReference type="EMBL" id="TRW94730.1"/>
    </source>
</evidence>
<comment type="catalytic activity">
    <reaction evidence="6">
        <text>2 D-glyceraldehyde 3-phosphate = 4-(hydroxymethyl)-2-furancarboxaldehyde phosphate + phosphate + 2 H2O</text>
        <dbReference type="Rhea" id="RHEA:43536"/>
        <dbReference type="ChEBI" id="CHEBI:15377"/>
        <dbReference type="ChEBI" id="CHEBI:43474"/>
        <dbReference type="ChEBI" id="CHEBI:59776"/>
        <dbReference type="ChEBI" id="CHEBI:83407"/>
        <dbReference type="EC" id="4.2.3.153"/>
    </reaction>
</comment>
<dbReference type="Proteomes" id="UP000733744">
    <property type="component" value="Unassembled WGS sequence"/>
</dbReference>
<evidence type="ECO:0000259" key="8">
    <source>
        <dbReference type="PROSITE" id="PS50110"/>
    </source>
</evidence>
<comment type="caution">
    <text evidence="9">The sequence shown here is derived from an EMBL/GenBank/DDBJ whole genome shotgun (WGS) entry which is preliminary data.</text>
</comment>
<proteinExistence type="predicted"/>
<organism evidence="9 10">
    <name type="scientific">Candidatus Methylobacter oryzae</name>
    <dbReference type="NCBI Taxonomy" id="2497749"/>
    <lineage>
        <taxon>Bacteria</taxon>
        <taxon>Pseudomonadati</taxon>
        <taxon>Pseudomonadota</taxon>
        <taxon>Gammaproteobacteria</taxon>
        <taxon>Methylococcales</taxon>
        <taxon>Methylococcaceae</taxon>
        <taxon>Methylobacter</taxon>
    </lineage>
</organism>
<dbReference type="PROSITE" id="PS50110">
    <property type="entry name" value="RESPONSE_REGULATORY"/>
    <property type="match status" value="1"/>
</dbReference>
<dbReference type="EC" id="4.2.3.153" evidence="2"/>
<feature type="domain" description="Response regulatory" evidence="8">
    <location>
        <begin position="236"/>
        <end position="349"/>
    </location>
</feature>
<evidence type="ECO:0000256" key="6">
    <source>
        <dbReference type="ARBA" id="ARBA00047628"/>
    </source>
</evidence>
<evidence type="ECO:0000256" key="7">
    <source>
        <dbReference type="PROSITE-ProRule" id="PRU00169"/>
    </source>
</evidence>
<comment type="function">
    <text evidence="1">Catalyzes the formation of 4-(hydroxymethyl)-2-furancarboxaldehyde phosphate (4-HFC-P) from two molecules of glyceraldehyde-3-P (GA-3-P).</text>
</comment>
<reference evidence="9 10" key="1">
    <citation type="journal article" date="2019" name="Antonie Van Leeuwenhoek">
        <title>Description of 'Ca. Methylobacter oryzae' KRF1, a novel species from the environmentally important Methylobacter clade 2.</title>
        <authorList>
            <person name="Khatri K."/>
            <person name="Mohite J.A."/>
            <person name="Pandit P.S."/>
            <person name="Bahulikar R."/>
            <person name="Rahalkar M.C."/>
        </authorList>
    </citation>
    <scope>NUCLEOTIDE SEQUENCE [LARGE SCALE GENOMIC DNA]</scope>
    <source>
        <strain evidence="9 10">KRF1</strain>
    </source>
</reference>
<feature type="modified residue" description="4-aspartylphosphate" evidence="7">
    <location>
        <position position="285"/>
    </location>
</feature>
<evidence type="ECO:0000256" key="3">
    <source>
        <dbReference type="ARBA" id="ARBA00023239"/>
    </source>
</evidence>
<evidence type="ECO:0000256" key="2">
    <source>
        <dbReference type="ARBA" id="ARBA00012553"/>
    </source>
</evidence>
<dbReference type="InterPro" id="IPR052048">
    <property type="entry name" value="ST_Response_Regulator"/>
</dbReference>
<dbReference type="Gene3D" id="3.40.50.2300">
    <property type="match status" value="1"/>
</dbReference>
<keyword evidence="3" id="KW-0456">Lyase</keyword>
<sequence>MTKMLASVNSLEEALLALAANVDIIDLKQPASGALGALETALVSSIVLAVNGRSPISATVGDLPMQPEIVYLAVEAMAETGVDYIKIGFFPGGDWRGTIEKLATLPRTMNLIAVLFADTQPDFAVIDMLKSAGFKGVMLDTMNKNNGSLTQVMAKADIAQFVRLANDLSMLCGLAGSLRLDDIAGLMPYRPDYLGFRGALCLEHNRTAQLNKASIMQIKQAIDDQNSQQPATVENRVLIADDSEINRLILANMLELNGYTVDSVADGAEALEFINKNQYEFALIDLGMPVMSGLEMIRALRKQRNPLKAAAISTFTVASQKAEAFSAGFDYCLTRPVDEDQLNALINLR</sequence>
<evidence type="ECO:0000313" key="10">
    <source>
        <dbReference type="Proteomes" id="UP000733744"/>
    </source>
</evidence>
<dbReference type="SMART" id="SM00448">
    <property type="entry name" value="REC"/>
    <property type="match status" value="1"/>
</dbReference>
<keyword evidence="7" id="KW-0597">Phosphoprotein</keyword>
<protein>
    <recommendedName>
        <fullName evidence="2">(5-formylfuran-3-yl)methyl phosphate synthase</fullName>
        <ecNumber evidence="2">4.2.3.153</ecNumber>
    </recommendedName>
    <alternativeName>
        <fullName evidence="5">4-(hydroxymethyl)-2-furancarboxaldehyde-phosphate synthase</fullName>
    </alternativeName>
</protein>
<gene>
    <name evidence="9" type="ORF">EKO24_010965</name>
</gene>
<dbReference type="InterPro" id="IPR011006">
    <property type="entry name" value="CheY-like_superfamily"/>
</dbReference>
<dbReference type="Pfam" id="PF00072">
    <property type="entry name" value="Response_reg"/>
    <property type="match status" value="1"/>
</dbReference>
<dbReference type="EMBL" id="RYFG02000095">
    <property type="protein sequence ID" value="TRW94730.1"/>
    <property type="molecule type" value="Genomic_DNA"/>
</dbReference>
<dbReference type="RefSeq" id="WP_143733215.1">
    <property type="nucleotide sequence ID" value="NZ_RYFG02000095.1"/>
</dbReference>
<keyword evidence="4" id="KW-0704">Schiff base</keyword>
<dbReference type="CDD" id="cd17546">
    <property type="entry name" value="REC_hyHK_CKI1_RcsC-like"/>
    <property type="match status" value="1"/>
</dbReference>
<dbReference type="SUPFAM" id="SSF52172">
    <property type="entry name" value="CheY-like"/>
    <property type="match status" value="1"/>
</dbReference>
<dbReference type="InterPro" id="IPR007565">
    <property type="entry name" value="4HFCP_synth"/>
</dbReference>
<dbReference type="PANTHER" id="PTHR43228">
    <property type="entry name" value="TWO-COMPONENT RESPONSE REGULATOR"/>
    <property type="match status" value="1"/>
</dbReference>
<evidence type="ECO:0000256" key="4">
    <source>
        <dbReference type="ARBA" id="ARBA00023270"/>
    </source>
</evidence>
<keyword evidence="10" id="KW-1185">Reference proteome</keyword>
<dbReference type="InterPro" id="IPR001789">
    <property type="entry name" value="Sig_transdc_resp-reg_receiver"/>
</dbReference>
<name>A0ABY3CDH3_9GAMM</name>
<evidence type="ECO:0000256" key="1">
    <source>
        <dbReference type="ARBA" id="ARBA00003810"/>
    </source>
</evidence>
<dbReference type="PANTHER" id="PTHR43228:SF1">
    <property type="entry name" value="TWO-COMPONENT RESPONSE REGULATOR ARR22"/>
    <property type="match status" value="1"/>
</dbReference>